<dbReference type="PROSITE" id="PS00101">
    <property type="entry name" value="HEXAPEP_TRANSFERASES"/>
    <property type="match status" value="1"/>
</dbReference>
<proteinExistence type="predicted"/>
<dbReference type="InterPro" id="IPR051159">
    <property type="entry name" value="Hexapeptide_acetyltransf"/>
</dbReference>
<keyword evidence="2" id="KW-0677">Repeat</keyword>
<dbReference type="SUPFAM" id="SSF51161">
    <property type="entry name" value="Trimeric LpxA-like enzymes"/>
    <property type="match status" value="1"/>
</dbReference>
<evidence type="ECO:0000256" key="1">
    <source>
        <dbReference type="ARBA" id="ARBA00022679"/>
    </source>
</evidence>
<dbReference type="Gene3D" id="2.160.10.10">
    <property type="entry name" value="Hexapeptide repeat proteins"/>
    <property type="match status" value="1"/>
</dbReference>
<keyword evidence="5" id="KW-1185">Reference proteome</keyword>
<sequence>MGKIFYKVIQSGSYTGRTNDARELAIYGKLKYRGEKCTLPLQAIIKNPQYISIGKKFSALYNLRLEAWDKYEMQDFKPELTIGEWVSMGTDVHIGCINKVVIGNHVLMASRIYISDHSHGETTTEHFALPPIKRSLVSRGPVIIEDNVWIGEGACIMPNVRVGRNAVIGANAVVTKDVPANAVVGGVPAKIIKMVEA</sequence>
<dbReference type="InterPro" id="IPR011004">
    <property type="entry name" value="Trimer_LpxA-like_sf"/>
</dbReference>
<dbReference type="InterPro" id="IPR001451">
    <property type="entry name" value="Hexapep"/>
</dbReference>
<dbReference type="PANTHER" id="PTHR23416">
    <property type="entry name" value="SIALIC ACID SYNTHASE-RELATED"/>
    <property type="match status" value="1"/>
</dbReference>
<protein>
    <submittedName>
        <fullName evidence="4">Acyltransferase</fullName>
    </submittedName>
</protein>
<organism evidence="4 5">
    <name type="scientific">Mucilaginibacter psychrotolerans</name>
    <dbReference type="NCBI Taxonomy" id="1524096"/>
    <lineage>
        <taxon>Bacteria</taxon>
        <taxon>Pseudomonadati</taxon>
        <taxon>Bacteroidota</taxon>
        <taxon>Sphingobacteriia</taxon>
        <taxon>Sphingobacteriales</taxon>
        <taxon>Sphingobacteriaceae</taxon>
        <taxon>Mucilaginibacter</taxon>
    </lineage>
</organism>
<dbReference type="AlphaFoldDB" id="A0A4Y8SKK0"/>
<dbReference type="Pfam" id="PF00132">
    <property type="entry name" value="Hexapep"/>
    <property type="match status" value="1"/>
</dbReference>
<dbReference type="InterPro" id="IPR018357">
    <property type="entry name" value="Hexapep_transf_CS"/>
</dbReference>
<keyword evidence="1 4" id="KW-0808">Transferase</keyword>
<evidence type="ECO:0000256" key="3">
    <source>
        <dbReference type="ARBA" id="ARBA00023315"/>
    </source>
</evidence>
<keyword evidence="3 4" id="KW-0012">Acyltransferase</keyword>
<reference evidence="4 5" key="1">
    <citation type="journal article" date="2017" name="Int. J. Syst. Evol. Microbiol.">
        <title>Mucilaginibacterpsychrotolerans sp. nov., isolated from peatlands.</title>
        <authorList>
            <person name="Deng Y."/>
            <person name="Shen L."/>
            <person name="Xu B."/>
            <person name="Liu Y."/>
            <person name="Gu Z."/>
            <person name="Liu H."/>
            <person name="Zhou Y."/>
        </authorList>
    </citation>
    <scope>NUCLEOTIDE SEQUENCE [LARGE SCALE GENOMIC DNA]</scope>
    <source>
        <strain evidence="4 5">NH7-4</strain>
    </source>
</reference>
<dbReference type="EMBL" id="SOZE01000005">
    <property type="protein sequence ID" value="TFF38944.1"/>
    <property type="molecule type" value="Genomic_DNA"/>
</dbReference>
<dbReference type="Proteomes" id="UP000297540">
    <property type="component" value="Unassembled WGS sequence"/>
</dbReference>
<dbReference type="OrthoDB" id="9801697at2"/>
<comment type="caution">
    <text evidence="4">The sequence shown here is derived from an EMBL/GenBank/DDBJ whole genome shotgun (WGS) entry which is preliminary data.</text>
</comment>
<name>A0A4Y8SKK0_9SPHI</name>
<evidence type="ECO:0000313" key="4">
    <source>
        <dbReference type="EMBL" id="TFF38944.1"/>
    </source>
</evidence>
<accession>A0A4Y8SKK0</accession>
<gene>
    <name evidence="4" type="ORF">E2R66_07395</name>
</gene>
<dbReference type="CDD" id="cd04647">
    <property type="entry name" value="LbH_MAT_like"/>
    <property type="match status" value="1"/>
</dbReference>
<dbReference type="GO" id="GO:0016746">
    <property type="term" value="F:acyltransferase activity"/>
    <property type="evidence" value="ECO:0007669"/>
    <property type="project" value="UniProtKB-KW"/>
</dbReference>
<evidence type="ECO:0000256" key="2">
    <source>
        <dbReference type="ARBA" id="ARBA00022737"/>
    </source>
</evidence>
<evidence type="ECO:0000313" key="5">
    <source>
        <dbReference type="Proteomes" id="UP000297540"/>
    </source>
</evidence>
<dbReference type="PANTHER" id="PTHR23416:SF78">
    <property type="entry name" value="LIPOPOLYSACCHARIDE BIOSYNTHESIS O-ACETYL TRANSFERASE WBBJ-RELATED"/>
    <property type="match status" value="1"/>
</dbReference>